<dbReference type="AlphaFoldDB" id="A0A4R1R032"/>
<dbReference type="PANTHER" id="PTHR45953:SF1">
    <property type="entry name" value="IDURONATE 2-SULFATASE"/>
    <property type="match status" value="1"/>
</dbReference>
<dbReference type="EMBL" id="SLUN01000041">
    <property type="protein sequence ID" value="TCL58611.1"/>
    <property type="molecule type" value="Genomic_DNA"/>
</dbReference>
<reference evidence="4 5" key="1">
    <citation type="submission" date="2019-03" db="EMBL/GenBank/DDBJ databases">
        <title>Genomic Encyclopedia of Type Strains, Phase IV (KMG-IV): sequencing the most valuable type-strain genomes for metagenomic binning, comparative biology and taxonomic classification.</title>
        <authorList>
            <person name="Goeker M."/>
        </authorList>
    </citation>
    <scope>NUCLEOTIDE SEQUENCE [LARGE SCALE GENOMIC DNA]</scope>
    <source>
        <strain evidence="4 5">LX-B</strain>
    </source>
</reference>
<evidence type="ECO:0000313" key="5">
    <source>
        <dbReference type="Proteomes" id="UP000295008"/>
    </source>
</evidence>
<evidence type="ECO:0000256" key="1">
    <source>
        <dbReference type="ARBA" id="ARBA00022723"/>
    </source>
</evidence>
<dbReference type="InterPro" id="IPR000917">
    <property type="entry name" value="Sulfatase_N"/>
</dbReference>
<gene>
    <name evidence="4" type="ORF">EDC14_10414</name>
</gene>
<dbReference type="Pfam" id="PF00884">
    <property type="entry name" value="Sulfatase"/>
    <property type="match status" value="1"/>
</dbReference>
<feature type="domain" description="Sulfatase N-terminal" evidence="3">
    <location>
        <begin position="7"/>
        <end position="370"/>
    </location>
</feature>
<keyword evidence="5" id="KW-1185">Reference proteome</keyword>
<dbReference type="PANTHER" id="PTHR45953">
    <property type="entry name" value="IDURONATE 2-SULFATASE"/>
    <property type="match status" value="1"/>
</dbReference>
<dbReference type="GO" id="GO:0046872">
    <property type="term" value="F:metal ion binding"/>
    <property type="evidence" value="ECO:0007669"/>
    <property type="project" value="UniProtKB-KW"/>
</dbReference>
<dbReference type="OrthoDB" id="9762324at2"/>
<dbReference type="GO" id="GO:0008484">
    <property type="term" value="F:sulfuric ester hydrolase activity"/>
    <property type="evidence" value="ECO:0007669"/>
    <property type="project" value="TreeGrafter"/>
</dbReference>
<evidence type="ECO:0000259" key="3">
    <source>
        <dbReference type="Pfam" id="PF00884"/>
    </source>
</evidence>
<evidence type="ECO:0000313" key="4">
    <source>
        <dbReference type="EMBL" id="TCL58611.1"/>
    </source>
</evidence>
<dbReference type="Gene3D" id="3.40.720.10">
    <property type="entry name" value="Alkaline Phosphatase, subunit A"/>
    <property type="match status" value="1"/>
</dbReference>
<evidence type="ECO:0000256" key="2">
    <source>
        <dbReference type="ARBA" id="ARBA00022801"/>
    </source>
</evidence>
<name>A0A4R1R032_HYDET</name>
<comment type="caution">
    <text evidence="4">The sequence shown here is derived from an EMBL/GenBank/DDBJ whole genome shotgun (WGS) entry which is preliminary data.</text>
</comment>
<protein>
    <submittedName>
        <fullName evidence="4">Arylsulfatase A-like enzyme</fullName>
    </submittedName>
</protein>
<organism evidence="4 5">
    <name type="scientific">Hydrogenispora ethanolica</name>
    <dbReference type="NCBI Taxonomy" id="1082276"/>
    <lineage>
        <taxon>Bacteria</taxon>
        <taxon>Bacillati</taxon>
        <taxon>Bacillota</taxon>
        <taxon>Hydrogenispora</taxon>
    </lineage>
</organism>
<dbReference type="InterPro" id="IPR017850">
    <property type="entry name" value="Alkaline_phosphatase_core_sf"/>
</dbReference>
<dbReference type="Proteomes" id="UP000295008">
    <property type="component" value="Unassembled WGS sequence"/>
</dbReference>
<keyword evidence="1" id="KW-0479">Metal-binding</keyword>
<dbReference type="GO" id="GO:0005737">
    <property type="term" value="C:cytoplasm"/>
    <property type="evidence" value="ECO:0007669"/>
    <property type="project" value="TreeGrafter"/>
</dbReference>
<sequence length="501" mass="57156">MVRAMKPNILFIMCDQMRYDAIGANGNSKIRTPHLDALARESVHFTNAYTPNPICVPARASLTTGCYPHQCTGFKGNDGVIQPGFPLLGTEMQKRGYKTYCMGKLHYLPYMAAPEARVTHGIETVELYESGRVLQKFDPNLEREGLEDYYDYLKEVGWHGYTRANGMGNNDVYAASSVIPAEHYVDTWVADRALHHMQTHLETAPDQPFLMWASFPKPHSAFDPPHPYDQLYDPRELDEPAGDIQDLLKLGIDHSYQEYIRFMWDKLSPQAKRKIKANYYGLITLQDQQIGRLLQFLKDNGLEEDTIVVYTTDHGEMLGDKGIYFKRILYDPAVRIPLMIKYPKKLPDSFRTACLAGLQDLLPTLCSLTGEPLEAAVDGKDLTPVLTRAEKVRDYYVSQCNTADPDRPDSQIAMITDGRFKYIYTVYGGVEELYDLENDPHELRNLAPECRSRAAQYRKLLWQWCVENNDREMVDGADLVKAAKAPLDIKPPANPFGRRFY</sequence>
<accession>A0A4R1R032</accession>
<proteinExistence type="predicted"/>
<keyword evidence="2" id="KW-0378">Hydrolase</keyword>
<dbReference type="SUPFAM" id="SSF53649">
    <property type="entry name" value="Alkaline phosphatase-like"/>
    <property type="match status" value="1"/>
</dbReference>